<dbReference type="InParanoid" id="A0A7M7K117"/>
<dbReference type="EnsemblMetazoa" id="XM_022800118">
    <property type="protein sequence ID" value="XP_022655853"/>
    <property type="gene ID" value="LOC111248206"/>
</dbReference>
<dbReference type="InterPro" id="IPR001680">
    <property type="entry name" value="WD40_rpt"/>
</dbReference>
<dbReference type="InterPro" id="IPR036322">
    <property type="entry name" value="WD40_repeat_dom_sf"/>
</dbReference>
<dbReference type="Gene3D" id="1.25.10.10">
    <property type="entry name" value="Leucine-rich Repeat Variant"/>
    <property type="match status" value="1"/>
</dbReference>
<dbReference type="RefSeq" id="XP_022655856.1">
    <property type="nucleotide sequence ID" value="XM_022800121.1"/>
</dbReference>
<dbReference type="Pfam" id="PF00400">
    <property type="entry name" value="WD40"/>
    <property type="match status" value="1"/>
</dbReference>
<dbReference type="OMA" id="NREVDPQ"/>
<feature type="compositionally biased region" description="Low complexity" evidence="4">
    <location>
        <begin position="980"/>
        <end position="1031"/>
    </location>
</feature>
<dbReference type="InterPro" id="IPR029347">
    <property type="entry name" value="Raptor_N"/>
</dbReference>
<dbReference type="RefSeq" id="XP_022655854.1">
    <property type="nucleotide sequence ID" value="XM_022800119.1"/>
</dbReference>
<dbReference type="EnsemblMetazoa" id="XM_022800120">
    <property type="protein sequence ID" value="XP_022655855"/>
    <property type="gene ID" value="LOC111248206"/>
</dbReference>
<dbReference type="GO" id="GO:0031931">
    <property type="term" value="C:TORC1 complex"/>
    <property type="evidence" value="ECO:0007669"/>
    <property type="project" value="InterPro"/>
</dbReference>
<evidence type="ECO:0000313" key="7">
    <source>
        <dbReference type="Proteomes" id="UP000594260"/>
    </source>
</evidence>
<dbReference type="GO" id="GO:0030674">
    <property type="term" value="F:protein-macromolecule adaptor activity"/>
    <property type="evidence" value="ECO:0007669"/>
    <property type="project" value="TreeGrafter"/>
</dbReference>
<feature type="region of interest" description="Disordered" evidence="4">
    <location>
        <begin position="1054"/>
        <end position="1102"/>
    </location>
</feature>
<dbReference type="Pfam" id="PF02985">
    <property type="entry name" value="HEAT"/>
    <property type="match status" value="1"/>
</dbReference>
<accession>A0A7M7K117</accession>
<dbReference type="GO" id="GO:0030307">
    <property type="term" value="P:positive regulation of cell growth"/>
    <property type="evidence" value="ECO:0007669"/>
    <property type="project" value="TreeGrafter"/>
</dbReference>
<feature type="domain" description="Raptor N-terminal CASPase-like" evidence="5">
    <location>
        <begin position="108"/>
        <end position="265"/>
    </location>
</feature>
<dbReference type="GO" id="GO:0071230">
    <property type="term" value="P:cellular response to amino acid stimulus"/>
    <property type="evidence" value="ECO:0007669"/>
    <property type="project" value="TreeGrafter"/>
</dbReference>
<dbReference type="SUPFAM" id="SSF50978">
    <property type="entry name" value="WD40 repeat-like"/>
    <property type="match status" value="1"/>
</dbReference>
<proteinExistence type="inferred from homology"/>
<dbReference type="RefSeq" id="XP_022655855.1">
    <property type="nucleotide sequence ID" value="XM_022800120.1"/>
</dbReference>
<dbReference type="EnsemblMetazoa" id="XM_022800122">
    <property type="protein sequence ID" value="XP_022655857"/>
    <property type="gene ID" value="LOC111248206"/>
</dbReference>
<dbReference type="KEGG" id="vde:111248206"/>
<dbReference type="GO" id="GO:0005737">
    <property type="term" value="C:cytoplasm"/>
    <property type="evidence" value="ECO:0007669"/>
    <property type="project" value="TreeGrafter"/>
</dbReference>
<dbReference type="PANTHER" id="PTHR12848:SF16">
    <property type="entry name" value="REGULATORY-ASSOCIATED PROTEIN OF MTOR"/>
    <property type="match status" value="1"/>
</dbReference>
<dbReference type="InterPro" id="IPR004083">
    <property type="entry name" value="Raptor"/>
</dbReference>
<dbReference type="FunCoup" id="A0A7M7K117">
    <property type="interactions" value="1258"/>
</dbReference>
<dbReference type="GO" id="GO:0009267">
    <property type="term" value="P:cellular response to starvation"/>
    <property type="evidence" value="ECO:0007669"/>
    <property type="project" value="TreeGrafter"/>
</dbReference>
<feature type="region of interest" description="Disordered" evidence="4">
    <location>
        <begin position="1"/>
        <end position="30"/>
    </location>
</feature>
<protein>
    <recommendedName>
        <fullName evidence="5">Raptor N-terminal CASPase-like domain-containing protein</fullName>
    </recommendedName>
</protein>
<dbReference type="InterPro" id="IPR000357">
    <property type="entry name" value="HEAT"/>
</dbReference>
<dbReference type="GO" id="GO:0010506">
    <property type="term" value="P:regulation of autophagy"/>
    <property type="evidence" value="ECO:0007669"/>
    <property type="project" value="TreeGrafter"/>
</dbReference>
<feature type="compositionally biased region" description="Low complexity" evidence="4">
    <location>
        <begin position="1088"/>
        <end position="1097"/>
    </location>
</feature>
<comment type="similarity">
    <text evidence="1">Belongs to the WD repeat RAPTOR family.</text>
</comment>
<dbReference type="SMART" id="SM01302">
    <property type="entry name" value="Raptor_N"/>
    <property type="match status" value="1"/>
</dbReference>
<organism evidence="6 7">
    <name type="scientific">Varroa destructor</name>
    <name type="common">Honeybee mite</name>
    <dbReference type="NCBI Taxonomy" id="109461"/>
    <lineage>
        <taxon>Eukaryota</taxon>
        <taxon>Metazoa</taxon>
        <taxon>Ecdysozoa</taxon>
        <taxon>Arthropoda</taxon>
        <taxon>Chelicerata</taxon>
        <taxon>Arachnida</taxon>
        <taxon>Acari</taxon>
        <taxon>Parasitiformes</taxon>
        <taxon>Mesostigmata</taxon>
        <taxon>Gamasina</taxon>
        <taxon>Dermanyssoidea</taxon>
        <taxon>Varroidae</taxon>
        <taxon>Varroa</taxon>
    </lineage>
</organism>
<dbReference type="EnsemblMetazoa" id="XM_022800123">
    <property type="protein sequence ID" value="XP_022655858"/>
    <property type="gene ID" value="LOC111248206"/>
</dbReference>
<dbReference type="GO" id="GO:0038202">
    <property type="term" value="P:TORC1 signaling"/>
    <property type="evidence" value="ECO:0007669"/>
    <property type="project" value="TreeGrafter"/>
</dbReference>
<dbReference type="Gene3D" id="2.130.10.10">
    <property type="entry name" value="YVTN repeat-like/Quinoprotein amine dehydrogenase"/>
    <property type="match status" value="1"/>
</dbReference>
<feature type="region of interest" description="Disordered" evidence="4">
    <location>
        <begin position="964"/>
        <end position="1036"/>
    </location>
</feature>
<evidence type="ECO:0000313" key="6">
    <source>
        <dbReference type="EnsemblMetazoa" id="XP_022655856"/>
    </source>
</evidence>
<dbReference type="InterPro" id="IPR011989">
    <property type="entry name" value="ARM-like"/>
</dbReference>
<feature type="compositionally biased region" description="Low complexity" evidence="4">
    <location>
        <begin position="832"/>
        <end position="844"/>
    </location>
</feature>
<feature type="compositionally biased region" description="Polar residues" evidence="4">
    <location>
        <begin position="1073"/>
        <end position="1085"/>
    </location>
</feature>
<dbReference type="SUPFAM" id="SSF48371">
    <property type="entry name" value="ARM repeat"/>
    <property type="match status" value="1"/>
</dbReference>
<dbReference type="RefSeq" id="XP_022655858.1">
    <property type="nucleotide sequence ID" value="XM_022800123.1"/>
</dbReference>
<keyword evidence="2" id="KW-0853">WD repeat</keyword>
<dbReference type="PANTHER" id="PTHR12848">
    <property type="entry name" value="REGULATORY-ASSOCIATED PROTEIN OF MTOR"/>
    <property type="match status" value="1"/>
</dbReference>
<dbReference type="RefSeq" id="XP_022655857.1">
    <property type="nucleotide sequence ID" value="XM_022800122.1"/>
</dbReference>
<dbReference type="EnsemblMetazoa" id="XM_022800121">
    <property type="protein sequence ID" value="XP_022655856"/>
    <property type="gene ID" value="LOC111248206"/>
</dbReference>
<dbReference type="InterPro" id="IPR015943">
    <property type="entry name" value="WD40/YVTN_repeat-like_dom_sf"/>
</dbReference>
<feature type="region of interest" description="Disordered" evidence="4">
    <location>
        <begin position="831"/>
        <end position="851"/>
    </location>
</feature>
<evidence type="ECO:0000256" key="2">
    <source>
        <dbReference type="ARBA" id="ARBA00022574"/>
    </source>
</evidence>
<feature type="region of interest" description="Disordered" evidence="4">
    <location>
        <begin position="291"/>
        <end position="332"/>
    </location>
</feature>
<dbReference type="EnsemblMetazoa" id="XM_022800119">
    <property type="protein sequence ID" value="XP_022655854"/>
    <property type="gene ID" value="LOC111248206"/>
</dbReference>
<name>A0A7M7K117_VARDE</name>
<dbReference type="PRINTS" id="PR01547">
    <property type="entry name" value="YEAST176DUF"/>
</dbReference>
<keyword evidence="7" id="KW-1185">Reference proteome</keyword>
<evidence type="ECO:0000256" key="3">
    <source>
        <dbReference type="ARBA" id="ARBA00022737"/>
    </source>
</evidence>
<dbReference type="OrthoDB" id="10262360at2759"/>
<reference evidence="6" key="1">
    <citation type="submission" date="2021-01" db="UniProtKB">
        <authorList>
            <consortium name="EnsemblMetazoa"/>
        </authorList>
    </citation>
    <scope>IDENTIFICATION</scope>
</reference>
<keyword evidence="3" id="KW-0677">Repeat</keyword>
<feature type="compositionally biased region" description="Low complexity" evidence="4">
    <location>
        <begin position="1056"/>
        <end position="1065"/>
    </location>
</feature>
<dbReference type="Proteomes" id="UP000594260">
    <property type="component" value="Unplaced"/>
</dbReference>
<evidence type="ECO:0000256" key="4">
    <source>
        <dbReference type="SAM" id="MobiDB-lite"/>
    </source>
</evidence>
<dbReference type="RefSeq" id="XP_022655853.1">
    <property type="nucleotide sequence ID" value="XM_022800118.1"/>
</dbReference>
<sequence length="1573" mass="172964">MAVGNVTVGGGNHSSGGYPTPGSHDSLGTQANPAVAMGVSRLVPPPPRGGQLLRLSQLTKEELEKLQEEWRYPLYLPRKLEKDMYTETPLGGLEDPSMLPQTFRPKERMRTNSVALVMCLNLGVDPPDVVKISPCARMECWIDPVICLTKMTPQKVLDQIGSTLQKQYERWQLRARYKQALDPTFEDVKKLCVGLRKGAKDERVLFHYNGHGVPKPTNNGEIWVFNKQYTQYIPLSLYDLQQWMGSPSIYVYDCSGAGILLSKFQAWSQQHQKDYEQQLQQHQQLQQQQQQLQQQQAQHSQQHQYPSQHLQQQLHQLSPLQQQHQLPPHSSMQKNVHIILPSSSTQTTAAGPATQVVGAMPTLPPPPNFENCIQLAACRENEILPMDPSLPADIFTACLTTPINMALRCYVLNNSFKLVPGLTLETIENIPGSLIDRRTMLGELNWIFTAITDTIAWNVLPKSLFQKLFRQDLLVASLFRNFLLAERVMRIYDCNPQSSPALPKTFQHPMWQAWDLALDACLRQLPDVVSGAAPFCHSTFFAEQLTAFEVWLRFGSLDIRPSPPEQLPIVLQVLLSQVHRTRALELLGQFLDLGPWAVAQALSVGIFPYILKLLQSSSRELRPLLVFIWTKILAVDCSYQQDLVRENSHKYFLAILQDSTMLMQHRTMAAFILSCLCANGHHKGQKACMQNHVVAACTELLSGEPLTEGLKKWLCILLGRLWDGYCDAKWLGIRSSTHERLSPLLRDPSPEVRAAAVFALGTLLNSQTQRTDHADNTDAHIGMMLVVGAQWDGSPLVRLELVAALQWLLCVFDSQYVSAACQTLQEEGRGANNNNNSISHNNNSLGSPIQRQHGRVKSATQFFVTSIVDGVRATPQNSPAAATTYQGIIATEQKLRRISSGNSLSSQSQALAAGGCLLPANTLHSQHAVTWKLLNALATVDPHESVSDWTAKLVRMYREKAEAMVAASQRRPSRDHLLRASPTSSNISSSNFSSHISASSNNSNATASMNTLATNVSPNTTTSHSEPSSPSGKAIFLPRKNFDKALPQLREDRLTGSASGASGSGTDARAPDSSITSSTTLNNGEVNGPGSSPASSLSGGGGVSGCSESSYQLVATPVITTSFLDTLTKQFQKPCLQEIAASQQQQTLTTSDSSTALPSTIICSTTPESDRDSQAYSAGEFRLMRNAGVRRHALHTLHSETWRGAIARAEEHQFSRKPQAGAPPVATLFHPFEPLLFVADTHQVTVLNTERMAEVDVLEHPTTRVGFGSLCARNVQQGKLSSMTLVNAHHDRCLLFTASTDGAVRAWANTYSAYYNQSPTESPEPVELVTAFNCALDAAEMQTTLKCAGILLDWDQARNQLVTCGDLKVVRIWDMAAERRLLDITLDADSPVRCVSLDRTAGGSLLAIGTIDGYVKLYDRRKPPGGICRPVLSTREHLGQVVGVHLNMSRRILISASVSGHVRYWQLPGGGSNAGGGSSQPTEGCRQSSLPNQDLTCMVVHPFFPGILACGTQTANVVVQEESGPAHILKPHTDWFSGQKTSPINAIAFHPYKMCLATAYQDSTVSLYQRRRS</sequence>
<evidence type="ECO:0000256" key="1">
    <source>
        <dbReference type="ARBA" id="ARBA00009257"/>
    </source>
</evidence>
<dbReference type="GeneID" id="111248206"/>
<dbReference type="InterPro" id="IPR016024">
    <property type="entry name" value="ARM-type_fold"/>
</dbReference>
<dbReference type="SMART" id="SM00320">
    <property type="entry name" value="WD40"/>
    <property type="match status" value="5"/>
</dbReference>
<dbReference type="CTD" id="31543"/>
<dbReference type="Pfam" id="PF14538">
    <property type="entry name" value="Raptor_N"/>
    <property type="match status" value="1"/>
</dbReference>
<evidence type="ECO:0000259" key="5">
    <source>
        <dbReference type="SMART" id="SM01302"/>
    </source>
</evidence>